<reference evidence="1" key="1">
    <citation type="submission" date="2020-08" db="EMBL/GenBank/DDBJ databases">
        <title>Genome public.</title>
        <authorList>
            <person name="Liu C."/>
            <person name="Sun Q."/>
        </authorList>
    </citation>
    <scope>NUCLEOTIDE SEQUENCE</scope>
    <source>
        <strain evidence="1">BX8</strain>
    </source>
</reference>
<gene>
    <name evidence="1" type="ORF">H8S23_03375</name>
</gene>
<evidence type="ECO:0000313" key="1">
    <source>
        <dbReference type="EMBL" id="MBC5580540.1"/>
    </source>
</evidence>
<comment type="caution">
    <text evidence="1">The sequence shown here is derived from an EMBL/GenBank/DDBJ whole genome shotgun (WGS) entry which is preliminary data.</text>
</comment>
<dbReference type="Proteomes" id="UP000659630">
    <property type="component" value="Unassembled WGS sequence"/>
</dbReference>
<keyword evidence="2" id="KW-1185">Reference proteome</keyword>
<organism evidence="1 2">
    <name type="scientific">Anaerofilum hominis</name>
    <dbReference type="NCBI Taxonomy" id="2763016"/>
    <lineage>
        <taxon>Bacteria</taxon>
        <taxon>Bacillati</taxon>
        <taxon>Bacillota</taxon>
        <taxon>Clostridia</taxon>
        <taxon>Eubacteriales</taxon>
        <taxon>Oscillospiraceae</taxon>
        <taxon>Anaerofilum</taxon>
    </lineage>
</organism>
<dbReference type="EMBL" id="JACONZ010000001">
    <property type="protein sequence ID" value="MBC5580540.1"/>
    <property type="molecule type" value="Genomic_DNA"/>
</dbReference>
<evidence type="ECO:0008006" key="3">
    <source>
        <dbReference type="Google" id="ProtNLM"/>
    </source>
</evidence>
<proteinExistence type="predicted"/>
<name>A0A923I575_9FIRM</name>
<dbReference type="GO" id="GO:0006355">
    <property type="term" value="P:regulation of DNA-templated transcription"/>
    <property type="evidence" value="ECO:0007669"/>
    <property type="project" value="InterPro"/>
</dbReference>
<evidence type="ECO:0000313" key="2">
    <source>
        <dbReference type="Proteomes" id="UP000659630"/>
    </source>
</evidence>
<dbReference type="SUPFAM" id="SSF47598">
    <property type="entry name" value="Ribbon-helix-helix"/>
    <property type="match status" value="1"/>
</dbReference>
<dbReference type="AlphaFoldDB" id="A0A923I575"/>
<sequence>MFQVKKTEYSNKTFRLPCDLIADLEQLAQDKGVSLNQLVIQCCQYALDNLDRGEQPPPQG</sequence>
<protein>
    <recommendedName>
        <fullName evidence="3">Toxin-antitoxin system HicB family antitoxin</fullName>
    </recommendedName>
</protein>
<dbReference type="InterPro" id="IPR010985">
    <property type="entry name" value="Ribbon_hlx_hlx"/>
</dbReference>
<dbReference type="RefSeq" id="WP_186886885.1">
    <property type="nucleotide sequence ID" value="NZ_JACONZ010000001.1"/>
</dbReference>
<accession>A0A923I575</accession>